<keyword evidence="7" id="KW-0342">GTP-binding</keyword>
<dbReference type="Proteomes" id="UP000276133">
    <property type="component" value="Unassembled WGS sequence"/>
</dbReference>
<dbReference type="STRING" id="10195.A0A3M7T5W3"/>
<evidence type="ECO:0000256" key="10">
    <source>
        <dbReference type="ARBA" id="ARBA00023289"/>
    </source>
</evidence>
<keyword evidence="4" id="KW-1003">Cell membrane</keyword>
<evidence type="ECO:0000256" key="7">
    <source>
        <dbReference type="ARBA" id="ARBA00023134"/>
    </source>
</evidence>
<name>A0A3M7T5W3_BRAPC</name>
<evidence type="ECO:0000256" key="4">
    <source>
        <dbReference type="ARBA" id="ARBA00022475"/>
    </source>
</evidence>
<keyword evidence="10" id="KW-0636">Prenylation</keyword>
<dbReference type="PROSITE" id="PS51420">
    <property type="entry name" value="RHO"/>
    <property type="match status" value="1"/>
</dbReference>
<dbReference type="PROSITE" id="PS51421">
    <property type="entry name" value="RAS"/>
    <property type="match status" value="1"/>
</dbReference>
<dbReference type="SMART" id="SM00176">
    <property type="entry name" value="RAN"/>
    <property type="match status" value="1"/>
</dbReference>
<comment type="subcellular location">
    <subcellularLocation>
        <location evidence="1">Cell membrane</location>
        <topology evidence="1">Lipid-anchor</topology>
        <orientation evidence="1">Cytoplasmic side</orientation>
    </subcellularLocation>
</comment>
<evidence type="ECO:0000256" key="6">
    <source>
        <dbReference type="ARBA" id="ARBA00022927"/>
    </source>
</evidence>
<evidence type="ECO:0000313" key="13">
    <source>
        <dbReference type="Proteomes" id="UP000276133"/>
    </source>
</evidence>
<dbReference type="Pfam" id="PF00071">
    <property type="entry name" value="Ras"/>
    <property type="match status" value="1"/>
</dbReference>
<gene>
    <name evidence="12" type="ORF">BpHYR1_039188</name>
</gene>
<dbReference type="PRINTS" id="PR00449">
    <property type="entry name" value="RASTRNSFRMNG"/>
</dbReference>
<keyword evidence="13" id="KW-1185">Reference proteome</keyword>
<dbReference type="InterPro" id="IPR001806">
    <property type="entry name" value="Small_GTPase"/>
</dbReference>
<dbReference type="SMART" id="SM00174">
    <property type="entry name" value="RHO"/>
    <property type="match status" value="1"/>
</dbReference>
<keyword evidence="8" id="KW-0472">Membrane</keyword>
<reference evidence="12 13" key="1">
    <citation type="journal article" date="2018" name="Sci. Rep.">
        <title>Genomic signatures of local adaptation to the degree of environmental predictability in rotifers.</title>
        <authorList>
            <person name="Franch-Gras L."/>
            <person name="Hahn C."/>
            <person name="Garcia-Roger E.M."/>
            <person name="Carmona M.J."/>
            <person name="Serra M."/>
            <person name="Gomez A."/>
        </authorList>
    </citation>
    <scope>NUCLEOTIDE SEQUENCE [LARGE SCALE GENOMIC DNA]</scope>
    <source>
        <strain evidence="12">HYR1</strain>
    </source>
</reference>
<comment type="similarity">
    <text evidence="2">Belongs to the small GTPase superfamily. Rab family.</text>
</comment>
<proteinExistence type="inferred from homology"/>
<dbReference type="FunFam" id="3.40.50.300:FF:000363">
    <property type="entry name" value="Secretion related GTPase srgA"/>
    <property type="match status" value="1"/>
</dbReference>
<dbReference type="GO" id="GO:0015031">
    <property type="term" value="P:protein transport"/>
    <property type="evidence" value="ECO:0007669"/>
    <property type="project" value="UniProtKB-KW"/>
</dbReference>
<organism evidence="12 13">
    <name type="scientific">Brachionus plicatilis</name>
    <name type="common">Marine rotifer</name>
    <name type="synonym">Brachionus muelleri</name>
    <dbReference type="NCBI Taxonomy" id="10195"/>
    <lineage>
        <taxon>Eukaryota</taxon>
        <taxon>Metazoa</taxon>
        <taxon>Spiralia</taxon>
        <taxon>Gnathifera</taxon>
        <taxon>Rotifera</taxon>
        <taxon>Eurotatoria</taxon>
        <taxon>Monogononta</taxon>
        <taxon>Pseudotrocha</taxon>
        <taxon>Ploima</taxon>
        <taxon>Brachionidae</taxon>
        <taxon>Brachionus</taxon>
    </lineage>
</organism>
<dbReference type="Gene3D" id="3.40.50.300">
    <property type="entry name" value="P-loop containing nucleotide triphosphate hydrolases"/>
    <property type="match status" value="1"/>
</dbReference>
<dbReference type="SMART" id="SM00173">
    <property type="entry name" value="RAS"/>
    <property type="match status" value="1"/>
</dbReference>
<dbReference type="PROSITE" id="PS51419">
    <property type="entry name" value="RAB"/>
    <property type="match status" value="1"/>
</dbReference>
<dbReference type="PANTHER" id="PTHR47980">
    <property type="entry name" value="LD44762P"/>
    <property type="match status" value="1"/>
</dbReference>
<dbReference type="AlphaFoldDB" id="A0A3M7T5W3"/>
<dbReference type="GO" id="GO:0005886">
    <property type="term" value="C:plasma membrane"/>
    <property type="evidence" value="ECO:0007669"/>
    <property type="project" value="UniProtKB-SubCell"/>
</dbReference>
<keyword evidence="6" id="KW-0653">Protein transport</keyword>
<evidence type="ECO:0000256" key="5">
    <source>
        <dbReference type="ARBA" id="ARBA00022741"/>
    </source>
</evidence>
<protein>
    <recommendedName>
        <fullName evidence="11">Ras-related protein Rab-13</fullName>
    </recommendedName>
</protein>
<evidence type="ECO:0000256" key="1">
    <source>
        <dbReference type="ARBA" id="ARBA00004342"/>
    </source>
</evidence>
<evidence type="ECO:0000256" key="2">
    <source>
        <dbReference type="ARBA" id="ARBA00006270"/>
    </source>
</evidence>
<dbReference type="InterPro" id="IPR050305">
    <property type="entry name" value="Small_GTPase_Rab"/>
</dbReference>
<keyword evidence="5" id="KW-0547">Nucleotide-binding</keyword>
<keyword evidence="9" id="KW-0449">Lipoprotein</keyword>
<evidence type="ECO:0000256" key="9">
    <source>
        <dbReference type="ARBA" id="ARBA00023288"/>
    </source>
</evidence>
<sequence>MAKQGYDYLFKILLIGDSGVGKTCILCRFADDSFNSSFISTIGIDFKMKTIELNGKKIKLQIWDTAGQERFFTITSTYYRGAMGIMLVYDVTDQKSFDSIGKWLRNIDENANEDVVKMIIGNKCDMEDKRGVETERGEEVAKNHGIPFLETSAKTNVNVTRAFHDMALRILEKQPDKKPEMPNINPSKPFNVHTPSSNYGISYKPNCC</sequence>
<dbReference type="CDD" id="cd01867">
    <property type="entry name" value="Rab8_Rab10_Rab13_like"/>
    <property type="match status" value="1"/>
</dbReference>
<comment type="caution">
    <text evidence="12">The sequence shown here is derived from an EMBL/GenBank/DDBJ whole genome shotgun (WGS) entry which is preliminary data.</text>
</comment>
<evidence type="ECO:0000256" key="11">
    <source>
        <dbReference type="ARBA" id="ARBA00039501"/>
    </source>
</evidence>
<dbReference type="EMBL" id="REGN01000232">
    <property type="protein sequence ID" value="RNA43365.1"/>
    <property type="molecule type" value="Genomic_DNA"/>
</dbReference>
<keyword evidence="3" id="KW-0813">Transport</keyword>
<evidence type="ECO:0000313" key="12">
    <source>
        <dbReference type="EMBL" id="RNA43365.1"/>
    </source>
</evidence>
<dbReference type="InterPro" id="IPR027417">
    <property type="entry name" value="P-loop_NTPase"/>
</dbReference>
<evidence type="ECO:0000256" key="3">
    <source>
        <dbReference type="ARBA" id="ARBA00022448"/>
    </source>
</evidence>
<dbReference type="SUPFAM" id="SSF52540">
    <property type="entry name" value="P-loop containing nucleoside triphosphate hydrolases"/>
    <property type="match status" value="1"/>
</dbReference>
<dbReference type="GO" id="GO:0005525">
    <property type="term" value="F:GTP binding"/>
    <property type="evidence" value="ECO:0007669"/>
    <property type="project" value="UniProtKB-KW"/>
</dbReference>
<dbReference type="OrthoDB" id="9989112at2759"/>
<dbReference type="SMART" id="SM00175">
    <property type="entry name" value="RAB"/>
    <property type="match status" value="1"/>
</dbReference>
<accession>A0A3M7T5W3</accession>
<evidence type="ECO:0000256" key="8">
    <source>
        <dbReference type="ARBA" id="ARBA00023136"/>
    </source>
</evidence>
<dbReference type="NCBIfam" id="TIGR00231">
    <property type="entry name" value="small_GTP"/>
    <property type="match status" value="1"/>
</dbReference>
<dbReference type="SMART" id="SM00177">
    <property type="entry name" value="ARF"/>
    <property type="match status" value="1"/>
</dbReference>
<dbReference type="GO" id="GO:0003924">
    <property type="term" value="F:GTPase activity"/>
    <property type="evidence" value="ECO:0007669"/>
    <property type="project" value="InterPro"/>
</dbReference>
<dbReference type="InterPro" id="IPR005225">
    <property type="entry name" value="Small_GTP-bd"/>
</dbReference>